<sequence length="142" mass="15452">VQGVARSNRAAPTKTQTQSVNTSYGRGVNSIFLSNPDLNLESVRDIFIRSSVHQSPKTISTLSERLRPFTAYLIGMGIHDPLRITREHVDGFLIDIAKGRRGKPLSLLATSIGLDCYLEVGVANGHLEGVSRHAIGRKTACL</sequence>
<evidence type="ECO:0000313" key="2">
    <source>
        <dbReference type="EMBL" id="SVC36522.1"/>
    </source>
</evidence>
<evidence type="ECO:0000256" key="1">
    <source>
        <dbReference type="SAM" id="MobiDB-lite"/>
    </source>
</evidence>
<dbReference type="EMBL" id="UINC01087282">
    <property type="protein sequence ID" value="SVC36522.1"/>
    <property type="molecule type" value="Genomic_DNA"/>
</dbReference>
<feature type="non-terminal residue" evidence="2">
    <location>
        <position position="1"/>
    </location>
</feature>
<dbReference type="AlphaFoldDB" id="A0A382LN33"/>
<protein>
    <recommendedName>
        <fullName evidence="3">Core-binding (CB) domain-containing protein</fullName>
    </recommendedName>
</protein>
<evidence type="ECO:0008006" key="3">
    <source>
        <dbReference type="Google" id="ProtNLM"/>
    </source>
</evidence>
<proteinExistence type="predicted"/>
<accession>A0A382LN33</accession>
<reference evidence="2" key="1">
    <citation type="submission" date="2018-05" db="EMBL/GenBank/DDBJ databases">
        <authorList>
            <person name="Lanie J.A."/>
            <person name="Ng W.-L."/>
            <person name="Kazmierczak K.M."/>
            <person name="Andrzejewski T.M."/>
            <person name="Davidsen T.M."/>
            <person name="Wayne K.J."/>
            <person name="Tettelin H."/>
            <person name="Glass J.I."/>
            <person name="Rusch D."/>
            <person name="Podicherti R."/>
            <person name="Tsui H.-C.T."/>
            <person name="Winkler M.E."/>
        </authorList>
    </citation>
    <scope>NUCLEOTIDE SEQUENCE</scope>
</reference>
<name>A0A382LN33_9ZZZZ</name>
<organism evidence="2">
    <name type="scientific">marine metagenome</name>
    <dbReference type="NCBI Taxonomy" id="408172"/>
    <lineage>
        <taxon>unclassified sequences</taxon>
        <taxon>metagenomes</taxon>
        <taxon>ecological metagenomes</taxon>
    </lineage>
</organism>
<feature type="region of interest" description="Disordered" evidence="1">
    <location>
        <begin position="1"/>
        <end position="21"/>
    </location>
</feature>
<gene>
    <name evidence="2" type="ORF">METZ01_LOCUS289376</name>
</gene>